<evidence type="ECO:0008006" key="3">
    <source>
        <dbReference type="Google" id="ProtNLM"/>
    </source>
</evidence>
<dbReference type="RefSeq" id="WP_179749741.1">
    <property type="nucleotide sequence ID" value="NZ_JACCBU010000001.1"/>
</dbReference>
<proteinExistence type="predicted"/>
<dbReference type="Gene3D" id="3.10.450.50">
    <property type="match status" value="1"/>
</dbReference>
<dbReference type="Proteomes" id="UP000569914">
    <property type="component" value="Unassembled WGS sequence"/>
</dbReference>
<evidence type="ECO:0000313" key="2">
    <source>
        <dbReference type="Proteomes" id="UP000569914"/>
    </source>
</evidence>
<dbReference type="InterPro" id="IPR032710">
    <property type="entry name" value="NTF2-like_dom_sf"/>
</dbReference>
<accession>A0A7Y9I5G5</accession>
<dbReference type="EMBL" id="JACCBU010000001">
    <property type="protein sequence ID" value="NYE70356.1"/>
    <property type="molecule type" value="Genomic_DNA"/>
</dbReference>
<evidence type="ECO:0000313" key="1">
    <source>
        <dbReference type="EMBL" id="NYE70356.1"/>
    </source>
</evidence>
<keyword evidence="2" id="KW-1185">Reference proteome</keyword>
<organism evidence="1 2">
    <name type="scientific">Microlunatus parietis</name>
    <dbReference type="NCBI Taxonomy" id="682979"/>
    <lineage>
        <taxon>Bacteria</taxon>
        <taxon>Bacillati</taxon>
        <taxon>Actinomycetota</taxon>
        <taxon>Actinomycetes</taxon>
        <taxon>Propionibacteriales</taxon>
        <taxon>Propionibacteriaceae</taxon>
        <taxon>Microlunatus</taxon>
    </lineage>
</organism>
<dbReference type="AlphaFoldDB" id="A0A7Y9I5G5"/>
<reference evidence="1 2" key="1">
    <citation type="submission" date="2020-07" db="EMBL/GenBank/DDBJ databases">
        <title>Sequencing the genomes of 1000 actinobacteria strains.</title>
        <authorList>
            <person name="Klenk H.-P."/>
        </authorList>
    </citation>
    <scope>NUCLEOTIDE SEQUENCE [LARGE SCALE GENOMIC DNA]</scope>
    <source>
        <strain evidence="1 2">DSM 22083</strain>
    </source>
</reference>
<dbReference type="SUPFAM" id="SSF54427">
    <property type="entry name" value="NTF2-like"/>
    <property type="match status" value="1"/>
</dbReference>
<sequence length="127" mass="13764">MATATLEEAVNRWHEAVNSRSPEAARAAVTDPVVVLGPKGAGRISADDFVDWIDHSGIALTARSWHPVGHRFLVVEQDARWPADEEPTRVATVFRCTGGRVSAALRLPDLRSALDLALICAELDETP</sequence>
<name>A0A7Y9I5G5_9ACTN</name>
<gene>
    <name evidence="1" type="ORF">BKA15_001685</name>
</gene>
<comment type="caution">
    <text evidence="1">The sequence shown here is derived from an EMBL/GenBank/DDBJ whole genome shotgun (WGS) entry which is preliminary data.</text>
</comment>
<protein>
    <recommendedName>
        <fullName evidence="3">SnoaL-like domain-containing protein</fullName>
    </recommendedName>
</protein>